<dbReference type="InterPro" id="IPR001544">
    <property type="entry name" value="Aminotrans_IV"/>
</dbReference>
<dbReference type="Proteomes" id="UP000050761">
    <property type="component" value="Unassembled WGS sequence"/>
</dbReference>
<dbReference type="GO" id="GO:0009099">
    <property type="term" value="P:L-valine biosynthetic process"/>
    <property type="evidence" value="ECO:0007669"/>
    <property type="project" value="TreeGrafter"/>
</dbReference>
<protein>
    <recommendedName>
        <fullName evidence="11">Branched-chain-amino-acid aminotransferase</fullName>
        <ecNumber evidence="11">2.6.1.42</ecNumber>
    </recommendedName>
</protein>
<dbReference type="FunFam" id="3.30.470.10:FF:000002">
    <property type="entry name" value="Branched-chain-amino-acid aminotransferase"/>
    <property type="match status" value="1"/>
</dbReference>
<dbReference type="Gene3D" id="3.30.470.10">
    <property type="match status" value="1"/>
</dbReference>
<dbReference type="PANTHER" id="PTHR11825">
    <property type="entry name" value="SUBGROUP IIII AMINOTRANSFERASE"/>
    <property type="match status" value="1"/>
</dbReference>
<dbReference type="Pfam" id="PF01063">
    <property type="entry name" value="Aminotran_4"/>
    <property type="match status" value="1"/>
</dbReference>
<evidence type="ECO:0000256" key="5">
    <source>
        <dbReference type="ARBA" id="ARBA00022679"/>
    </source>
</evidence>
<dbReference type="Gene3D" id="3.20.10.10">
    <property type="entry name" value="D-amino Acid Aminotransferase, subunit A, domain 2"/>
    <property type="match status" value="1"/>
</dbReference>
<proteinExistence type="inferred from homology"/>
<evidence type="ECO:0000256" key="1">
    <source>
        <dbReference type="ARBA" id="ARBA00001933"/>
    </source>
</evidence>
<evidence type="ECO:0000256" key="8">
    <source>
        <dbReference type="PIRSR" id="PIRSR006468-1"/>
    </source>
</evidence>
<evidence type="ECO:0000256" key="3">
    <source>
        <dbReference type="ARBA" id="ARBA00022576"/>
    </source>
</evidence>
<keyword evidence="3 11" id="KW-0032">Aminotransferase</keyword>
<dbReference type="InterPro" id="IPR043132">
    <property type="entry name" value="BCAT-like_C"/>
</dbReference>
<name>A0A183G406_HELPZ</name>
<comment type="catalytic activity">
    <reaction evidence="11">
        <text>L-leucine + 2-oxoglutarate = 4-methyl-2-oxopentanoate + L-glutamate</text>
        <dbReference type="Rhea" id="RHEA:18321"/>
        <dbReference type="ChEBI" id="CHEBI:16810"/>
        <dbReference type="ChEBI" id="CHEBI:17865"/>
        <dbReference type="ChEBI" id="CHEBI:29985"/>
        <dbReference type="ChEBI" id="CHEBI:57427"/>
        <dbReference type="EC" id="2.6.1.42"/>
    </reaction>
</comment>
<reference evidence="14" key="2">
    <citation type="submission" date="2019-09" db="UniProtKB">
        <authorList>
            <consortium name="WormBaseParasite"/>
        </authorList>
    </citation>
    <scope>IDENTIFICATION</scope>
</reference>
<accession>A0A183G406</accession>
<dbReference type="InterPro" id="IPR005786">
    <property type="entry name" value="B_amino_transII"/>
</dbReference>
<reference evidence="12 13" key="1">
    <citation type="submission" date="2018-11" db="EMBL/GenBank/DDBJ databases">
        <authorList>
            <consortium name="Pathogen Informatics"/>
        </authorList>
    </citation>
    <scope>NUCLEOTIDE SEQUENCE [LARGE SCALE GENOMIC DNA]</scope>
</reference>
<keyword evidence="7 11" id="KW-0100">Branched-chain amino acid biosynthesis</keyword>
<evidence type="ECO:0000256" key="4">
    <source>
        <dbReference type="ARBA" id="ARBA00022605"/>
    </source>
</evidence>
<comment type="catalytic activity">
    <reaction evidence="11">
        <text>L-isoleucine + 2-oxoglutarate = (S)-3-methyl-2-oxopentanoate + L-glutamate</text>
        <dbReference type="Rhea" id="RHEA:24801"/>
        <dbReference type="ChEBI" id="CHEBI:16810"/>
        <dbReference type="ChEBI" id="CHEBI:29985"/>
        <dbReference type="ChEBI" id="CHEBI:35146"/>
        <dbReference type="ChEBI" id="CHEBI:58045"/>
        <dbReference type="EC" id="2.6.1.42"/>
    </reaction>
</comment>
<evidence type="ECO:0000313" key="12">
    <source>
        <dbReference type="EMBL" id="VDP05244.1"/>
    </source>
</evidence>
<dbReference type="WBParaSite" id="HPBE_0001620201-mRNA-1">
    <property type="protein sequence ID" value="HPBE_0001620201-mRNA-1"/>
    <property type="gene ID" value="HPBE_0001620201"/>
</dbReference>
<keyword evidence="5 11" id="KW-0808">Transferase</keyword>
<dbReference type="InterPro" id="IPR036038">
    <property type="entry name" value="Aminotransferase-like"/>
</dbReference>
<dbReference type="GO" id="GO:0005739">
    <property type="term" value="C:mitochondrion"/>
    <property type="evidence" value="ECO:0007669"/>
    <property type="project" value="TreeGrafter"/>
</dbReference>
<sequence>MLEMDWDIEKGWTSPEIHPYENLSLDPSCKVFHYAIEIFEGMKAYRGVDNRIRLFRPELNMERMRRGAIRSALPDFDGTELLRCIKELVRLDQDWIPHAKGTSLYIRPTMIGTEKSLSVRHSNSAKLFVITGPVGAYFNTFHPISLLADAQFVRATEGGVGAYKMGCNYAPTVKVSEEAEKECCEQVLWLNGPDHRVSEAGAMNVFMHWKNEKGEEELITPSLHSGVILPGVTRQSILDLAHEMGNLKVTEGDFNMSQVLRASKEKRVRVMSY</sequence>
<dbReference type="GO" id="GO:0009098">
    <property type="term" value="P:L-leucine biosynthetic process"/>
    <property type="evidence" value="ECO:0007669"/>
    <property type="project" value="TreeGrafter"/>
</dbReference>
<dbReference type="InterPro" id="IPR043131">
    <property type="entry name" value="BCAT-like_N"/>
</dbReference>
<dbReference type="AlphaFoldDB" id="A0A183G406"/>
<dbReference type="InterPro" id="IPR018300">
    <property type="entry name" value="Aminotrans_IV_CS"/>
</dbReference>
<organism evidence="13 14">
    <name type="scientific">Heligmosomoides polygyrus</name>
    <name type="common">Parasitic roundworm</name>
    <dbReference type="NCBI Taxonomy" id="6339"/>
    <lineage>
        <taxon>Eukaryota</taxon>
        <taxon>Metazoa</taxon>
        <taxon>Ecdysozoa</taxon>
        <taxon>Nematoda</taxon>
        <taxon>Chromadorea</taxon>
        <taxon>Rhabditida</taxon>
        <taxon>Rhabditina</taxon>
        <taxon>Rhabditomorpha</taxon>
        <taxon>Strongyloidea</taxon>
        <taxon>Heligmosomidae</taxon>
        <taxon>Heligmosomoides</taxon>
    </lineage>
</organism>
<comment type="similarity">
    <text evidence="2 9">Belongs to the class-IV pyridoxal-phosphate-dependent aminotransferase family.</text>
</comment>
<dbReference type="SUPFAM" id="SSF56752">
    <property type="entry name" value="D-aminoacid aminotransferase-like PLP-dependent enzymes"/>
    <property type="match status" value="1"/>
</dbReference>
<evidence type="ECO:0000256" key="7">
    <source>
        <dbReference type="ARBA" id="ARBA00023304"/>
    </source>
</evidence>
<dbReference type="GO" id="GO:0004084">
    <property type="term" value="F:branched-chain-amino-acid transaminase activity"/>
    <property type="evidence" value="ECO:0007669"/>
    <property type="project" value="UniProtKB-EC"/>
</dbReference>
<evidence type="ECO:0000256" key="10">
    <source>
        <dbReference type="RuleBase" id="RU004516"/>
    </source>
</evidence>
<keyword evidence="13" id="KW-1185">Reference proteome</keyword>
<evidence type="ECO:0000256" key="9">
    <source>
        <dbReference type="RuleBase" id="RU004106"/>
    </source>
</evidence>
<evidence type="ECO:0000256" key="6">
    <source>
        <dbReference type="ARBA" id="ARBA00022898"/>
    </source>
</evidence>
<dbReference type="EMBL" id="UZAH01029286">
    <property type="protein sequence ID" value="VDP05244.1"/>
    <property type="molecule type" value="Genomic_DNA"/>
</dbReference>
<gene>
    <name evidence="12" type="ORF">HPBE_LOCUS16201</name>
</gene>
<evidence type="ECO:0000313" key="14">
    <source>
        <dbReference type="WBParaSite" id="HPBE_0001620201-mRNA-1"/>
    </source>
</evidence>
<dbReference type="PIRSF" id="PIRSF006468">
    <property type="entry name" value="BCAT1"/>
    <property type="match status" value="1"/>
</dbReference>
<feature type="modified residue" description="N6-(pyridoxal phosphate)lysine" evidence="8">
    <location>
        <position position="164"/>
    </location>
</feature>
<accession>A0A3P8BIV3</accession>
<dbReference type="CDD" id="cd01557">
    <property type="entry name" value="BCAT_beta_family"/>
    <property type="match status" value="1"/>
</dbReference>
<keyword evidence="4 11" id="KW-0028">Amino-acid biosynthesis</keyword>
<keyword evidence="6 10" id="KW-0663">Pyridoxal phosphate</keyword>
<dbReference type="PROSITE" id="PS00770">
    <property type="entry name" value="AA_TRANSFER_CLASS_4"/>
    <property type="match status" value="1"/>
</dbReference>
<evidence type="ECO:0000313" key="13">
    <source>
        <dbReference type="Proteomes" id="UP000050761"/>
    </source>
</evidence>
<dbReference type="EC" id="2.6.1.42" evidence="11"/>
<dbReference type="PANTHER" id="PTHR11825:SF44">
    <property type="entry name" value="BRANCHED-CHAIN-AMINO-ACID AMINOTRANSFERASE"/>
    <property type="match status" value="1"/>
</dbReference>
<comment type="catalytic activity">
    <reaction evidence="11">
        <text>L-valine + 2-oxoglutarate = 3-methyl-2-oxobutanoate + L-glutamate</text>
        <dbReference type="Rhea" id="RHEA:24813"/>
        <dbReference type="ChEBI" id="CHEBI:11851"/>
        <dbReference type="ChEBI" id="CHEBI:16810"/>
        <dbReference type="ChEBI" id="CHEBI:29985"/>
        <dbReference type="ChEBI" id="CHEBI:57762"/>
        <dbReference type="EC" id="2.6.1.42"/>
    </reaction>
</comment>
<comment type="cofactor">
    <cofactor evidence="1 10">
        <name>pyridoxal 5'-phosphate</name>
        <dbReference type="ChEBI" id="CHEBI:597326"/>
    </cofactor>
</comment>
<dbReference type="OrthoDB" id="1732691at2759"/>
<evidence type="ECO:0000256" key="2">
    <source>
        <dbReference type="ARBA" id="ARBA00009320"/>
    </source>
</evidence>
<evidence type="ECO:0000256" key="11">
    <source>
        <dbReference type="RuleBase" id="RU004517"/>
    </source>
</evidence>
<dbReference type="InterPro" id="IPR033939">
    <property type="entry name" value="BCAT_family"/>
</dbReference>